<feature type="domain" description="Transposase DDE" evidence="1">
    <location>
        <begin position="1"/>
        <end position="70"/>
    </location>
</feature>
<dbReference type="PANTHER" id="PTHR34631:SF3">
    <property type="entry name" value="ISSOD12 TRANSPOSASE TNPA_ISSOD12"/>
    <property type="match status" value="1"/>
</dbReference>
<dbReference type="PANTHER" id="PTHR34631">
    <property type="match status" value="1"/>
</dbReference>
<dbReference type="Pfam" id="PF13737">
    <property type="entry name" value="DDE_Tnp_1_5"/>
    <property type="match status" value="1"/>
</dbReference>
<sequence length="109" mass="12476">MIKGIFSLPLRALQGFIDSIFELIDVPLSSPDYTCISKRSKTVQVKYRNKSRGAIRHIAIDSTGLKVFGEGEWKVKKHGAEKRRNWRKLHLAVDVDTHETISAEVSLWR</sequence>
<reference evidence="2" key="1">
    <citation type="journal article" date="2015" name="MBio">
        <title>Eco-Evolutionary Dynamics of Episomes among Ecologically Cohesive Bacterial Populations.</title>
        <authorList>
            <person name="Xue H."/>
            <person name="Cordero O.X."/>
            <person name="Camas F.M."/>
            <person name="Trimble W."/>
            <person name="Meyer F."/>
            <person name="Guglielmini J."/>
            <person name="Rocha E.P."/>
            <person name="Polz M.F."/>
        </authorList>
    </citation>
    <scope>NUCLEOTIDE SEQUENCE</scope>
    <source>
        <strain evidence="2">FF_172</strain>
    </source>
</reference>
<organism evidence="2">
    <name type="scientific">Vibrio splendidus</name>
    <dbReference type="NCBI Taxonomy" id="29497"/>
    <lineage>
        <taxon>Bacteria</taxon>
        <taxon>Pseudomonadati</taxon>
        <taxon>Pseudomonadota</taxon>
        <taxon>Gammaproteobacteria</taxon>
        <taxon>Vibrionales</taxon>
        <taxon>Vibrionaceae</taxon>
        <taxon>Vibrio</taxon>
    </lineage>
</organism>
<dbReference type="InterPro" id="IPR053172">
    <property type="entry name" value="Tn903_transposase"/>
</dbReference>
<dbReference type="EMBL" id="KP795651">
    <property type="protein sequence ID" value="AKN39538.1"/>
    <property type="molecule type" value="Genomic_DNA"/>
</dbReference>
<protein>
    <submittedName>
        <fullName evidence="2">Mobile element protein</fullName>
    </submittedName>
</protein>
<dbReference type="AlphaFoldDB" id="A0A0H3ZT30"/>
<evidence type="ECO:0000313" key="2">
    <source>
        <dbReference type="EMBL" id="AKN39538.1"/>
    </source>
</evidence>
<proteinExistence type="predicted"/>
<dbReference type="InterPro" id="IPR025668">
    <property type="entry name" value="Tnp_DDE_dom"/>
</dbReference>
<evidence type="ECO:0000259" key="1">
    <source>
        <dbReference type="Pfam" id="PF13737"/>
    </source>
</evidence>
<name>A0A0H3ZT30_VIBSP</name>
<accession>A0A0H3ZT30</accession>